<keyword evidence="7" id="KW-1185">Reference proteome</keyword>
<dbReference type="EMBL" id="RAPK01000008">
    <property type="protein sequence ID" value="RKD73537.1"/>
    <property type="molecule type" value="Genomic_DNA"/>
</dbReference>
<protein>
    <submittedName>
        <fullName evidence="6">Adenosylmethionine-8-amino-7-oxononanoate aminotransferase</fullName>
    </submittedName>
</protein>
<dbReference type="GO" id="GO:0008483">
    <property type="term" value="F:transaminase activity"/>
    <property type="evidence" value="ECO:0007669"/>
    <property type="project" value="UniProtKB-KW"/>
</dbReference>
<organism evidence="6 7">
    <name type="scientific">Sinobaca qinghaiensis</name>
    <dbReference type="NCBI Taxonomy" id="342944"/>
    <lineage>
        <taxon>Bacteria</taxon>
        <taxon>Bacillati</taxon>
        <taxon>Bacillota</taxon>
        <taxon>Bacilli</taxon>
        <taxon>Bacillales</taxon>
        <taxon>Sporolactobacillaceae</taxon>
        <taxon>Sinobaca</taxon>
    </lineage>
</organism>
<keyword evidence="2 6" id="KW-0032">Aminotransferase</keyword>
<evidence type="ECO:0000256" key="4">
    <source>
        <dbReference type="ARBA" id="ARBA00022898"/>
    </source>
</evidence>
<evidence type="ECO:0000313" key="6">
    <source>
        <dbReference type="EMBL" id="RKD73537.1"/>
    </source>
</evidence>
<comment type="similarity">
    <text evidence="1 5">Belongs to the class-III pyridoxal-phosphate-dependent aminotransferase family.</text>
</comment>
<dbReference type="PROSITE" id="PS00600">
    <property type="entry name" value="AA_TRANSFER_CLASS_3"/>
    <property type="match status" value="1"/>
</dbReference>
<evidence type="ECO:0000313" key="7">
    <source>
        <dbReference type="Proteomes" id="UP000285120"/>
    </source>
</evidence>
<dbReference type="InterPro" id="IPR049704">
    <property type="entry name" value="Aminotrans_3_PPA_site"/>
</dbReference>
<dbReference type="PANTHER" id="PTHR43094:SF1">
    <property type="entry name" value="AMINOTRANSFERASE CLASS-III"/>
    <property type="match status" value="1"/>
</dbReference>
<dbReference type="FunFam" id="3.40.640.10:FF:000014">
    <property type="entry name" value="Adenosylmethionine-8-amino-7-oxononanoate aminotransferase, probable"/>
    <property type="match status" value="1"/>
</dbReference>
<dbReference type="Gene3D" id="3.90.1150.10">
    <property type="entry name" value="Aspartate Aminotransferase, domain 1"/>
    <property type="match status" value="1"/>
</dbReference>
<dbReference type="InterPro" id="IPR015424">
    <property type="entry name" value="PyrdxlP-dep_Trfase"/>
</dbReference>
<dbReference type="InterPro" id="IPR015422">
    <property type="entry name" value="PyrdxlP-dep_Trfase_small"/>
</dbReference>
<dbReference type="OrthoDB" id="9807885at2"/>
<dbReference type="PIRSF" id="PIRSF000521">
    <property type="entry name" value="Transaminase_4ab_Lys_Orn"/>
    <property type="match status" value="1"/>
</dbReference>
<dbReference type="Gene3D" id="3.40.640.10">
    <property type="entry name" value="Type I PLP-dependent aspartate aminotransferase-like (Major domain)"/>
    <property type="match status" value="1"/>
</dbReference>
<dbReference type="PANTHER" id="PTHR43094">
    <property type="entry name" value="AMINOTRANSFERASE"/>
    <property type="match status" value="1"/>
</dbReference>
<keyword evidence="3 6" id="KW-0808">Transferase</keyword>
<dbReference type="CDD" id="cd00610">
    <property type="entry name" value="OAT_like"/>
    <property type="match status" value="1"/>
</dbReference>
<reference evidence="6 7" key="1">
    <citation type="submission" date="2018-09" db="EMBL/GenBank/DDBJ databases">
        <title>Genomic Encyclopedia of Archaeal and Bacterial Type Strains, Phase II (KMG-II): from individual species to whole genera.</title>
        <authorList>
            <person name="Goeker M."/>
        </authorList>
    </citation>
    <scope>NUCLEOTIDE SEQUENCE [LARGE SCALE GENOMIC DNA]</scope>
    <source>
        <strain evidence="6 7">DSM 17008</strain>
    </source>
</reference>
<gene>
    <name evidence="6" type="ORF">ATL39_1833</name>
</gene>
<name>A0A419V4T8_9BACL</name>
<dbReference type="GO" id="GO:0030170">
    <property type="term" value="F:pyridoxal phosphate binding"/>
    <property type="evidence" value="ECO:0007669"/>
    <property type="project" value="InterPro"/>
</dbReference>
<sequence length="455" mass="50316">MIEKTSHVQEEKQELLEKDRQYLWHHISPHNENPIIFEKGQGSRVTDIDGNEYLDAMSGLWCVNVGHGRETIAEAAMMQMKKLGYVPLSNSHAPAVNLAEALNDWLVEDYRFFFSNSGSDANEVAFKMARQYHQQKGTYGKYKILSRYRAYHGNSMGAMGATGQASRKLKYEPAGEGFKHVPPPYCYRCPFGKEPNSCSLECASAIENMIEWEGEASVAAVIVEPVITGGGMIVPPDGYLQELRAICDRHDVLLIVDEVICGFGRSGEPFGHRNFDVIPDIVTMAKGITSAYAPLSATAVRQEIYEVFKQKEATSHFRHVNTFGGNPVSCAVALENLAIIEEEKLVEEASDMGAFLAEELSVLWEFPVVGDIRTFGLMAGIELVEDRESKTPLAVEKMNQLLAFCREKGVIAGKNGDTVPGFQNVLTLAPPFIITKDEIRQILAVFKEALAGVTA</sequence>
<accession>A0A419V4T8</accession>
<dbReference type="NCBIfam" id="NF005812">
    <property type="entry name" value="PRK07678.1"/>
    <property type="match status" value="1"/>
</dbReference>
<dbReference type="Pfam" id="PF00202">
    <property type="entry name" value="Aminotran_3"/>
    <property type="match status" value="1"/>
</dbReference>
<dbReference type="SUPFAM" id="SSF53383">
    <property type="entry name" value="PLP-dependent transferases"/>
    <property type="match status" value="1"/>
</dbReference>
<proteinExistence type="inferred from homology"/>
<dbReference type="AlphaFoldDB" id="A0A419V4T8"/>
<dbReference type="Proteomes" id="UP000285120">
    <property type="component" value="Unassembled WGS sequence"/>
</dbReference>
<evidence type="ECO:0000256" key="5">
    <source>
        <dbReference type="RuleBase" id="RU003560"/>
    </source>
</evidence>
<keyword evidence="4 5" id="KW-0663">Pyridoxal phosphate</keyword>
<dbReference type="RefSeq" id="WP_120193025.1">
    <property type="nucleotide sequence ID" value="NZ_RAPK01000008.1"/>
</dbReference>
<comment type="caution">
    <text evidence="6">The sequence shown here is derived from an EMBL/GenBank/DDBJ whole genome shotgun (WGS) entry which is preliminary data.</text>
</comment>
<evidence type="ECO:0000256" key="2">
    <source>
        <dbReference type="ARBA" id="ARBA00022576"/>
    </source>
</evidence>
<dbReference type="InterPro" id="IPR015421">
    <property type="entry name" value="PyrdxlP-dep_Trfase_major"/>
</dbReference>
<evidence type="ECO:0000256" key="3">
    <source>
        <dbReference type="ARBA" id="ARBA00022679"/>
    </source>
</evidence>
<dbReference type="InterPro" id="IPR005814">
    <property type="entry name" value="Aminotrans_3"/>
</dbReference>
<evidence type="ECO:0000256" key="1">
    <source>
        <dbReference type="ARBA" id="ARBA00008954"/>
    </source>
</evidence>